<proteinExistence type="inferred from homology"/>
<reference evidence="4" key="3">
    <citation type="submission" date="2018-08" db="UniProtKB">
        <authorList>
            <consortium name="EnsemblPlants"/>
        </authorList>
    </citation>
    <scope>IDENTIFICATION</scope>
    <source>
        <strain evidence="4">cv. Bd21</strain>
    </source>
</reference>
<dbReference type="AlphaFoldDB" id="A0A2K2D5E8"/>
<dbReference type="PANTHER" id="PTHR43329">
    <property type="entry name" value="EPOXIDE HYDROLASE"/>
    <property type="match status" value="1"/>
</dbReference>
<keyword evidence="1" id="KW-0378">Hydrolase</keyword>
<dbReference type="EMBL" id="CM000882">
    <property type="protein sequence ID" value="PNT69510.1"/>
    <property type="molecule type" value="Genomic_DNA"/>
</dbReference>
<evidence type="ECO:0000313" key="5">
    <source>
        <dbReference type="Proteomes" id="UP000008810"/>
    </source>
</evidence>
<evidence type="ECO:0008006" key="6">
    <source>
        <dbReference type="Google" id="ProtNLM"/>
    </source>
</evidence>
<evidence type="ECO:0000313" key="4">
    <source>
        <dbReference type="EnsemblPlants" id="PNT69510"/>
    </source>
</evidence>
<keyword evidence="5" id="KW-1185">Reference proteome</keyword>
<comment type="similarity">
    <text evidence="2">Belongs to the AB hydrolase superfamily. Epoxide hydrolase family.</text>
</comment>
<dbReference type="GO" id="GO:0016787">
    <property type="term" value="F:hydrolase activity"/>
    <property type="evidence" value="ECO:0007669"/>
    <property type="project" value="UniProtKB-KW"/>
</dbReference>
<reference evidence="3" key="2">
    <citation type="submission" date="2017-06" db="EMBL/GenBank/DDBJ databases">
        <title>WGS assembly of Brachypodium distachyon.</title>
        <authorList>
            <consortium name="The International Brachypodium Initiative"/>
            <person name="Lucas S."/>
            <person name="Harmon-Smith M."/>
            <person name="Lail K."/>
            <person name="Tice H."/>
            <person name="Grimwood J."/>
            <person name="Bruce D."/>
            <person name="Barry K."/>
            <person name="Shu S."/>
            <person name="Lindquist E."/>
            <person name="Wang M."/>
            <person name="Pitluck S."/>
            <person name="Vogel J.P."/>
            <person name="Garvin D.F."/>
            <person name="Mockler T.C."/>
            <person name="Schmutz J."/>
            <person name="Rokhsar D."/>
            <person name="Bevan M.W."/>
        </authorList>
    </citation>
    <scope>NUCLEOTIDE SEQUENCE</scope>
    <source>
        <strain evidence="3">Bd21</strain>
    </source>
</reference>
<evidence type="ECO:0000313" key="3">
    <source>
        <dbReference type="EMBL" id="PNT69510.1"/>
    </source>
</evidence>
<dbReference type="Proteomes" id="UP000008810">
    <property type="component" value="Chromosome 3"/>
</dbReference>
<dbReference type="PRINTS" id="PR00412">
    <property type="entry name" value="EPOXHYDRLASE"/>
</dbReference>
<organism evidence="3">
    <name type="scientific">Brachypodium distachyon</name>
    <name type="common">Purple false brome</name>
    <name type="synonym">Trachynia distachya</name>
    <dbReference type="NCBI Taxonomy" id="15368"/>
    <lineage>
        <taxon>Eukaryota</taxon>
        <taxon>Viridiplantae</taxon>
        <taxon>Streptophyta</taxon>
        <taxon>Embryophyta</taxon>
        <taxon>Tracheophyta</taxon>
        <taxon>Spermatophyta</taxon>
        <taxon>Magnoliopsida</taxon>
        <taxon>Liliopsida</taxon>
        <taxon>Poales</taxon>
        <taxon>Poaceae</taxon>
        <taxon>BOP clade</taxon>
        <taxon>Pooideae</taxon>
        <taxon>Stipodae</taxon>
        <taxon>Brachypodieae</taxon>
        <taxon>Brachypodium</taxon>
    </lineage>
</organism>
<dbReference type="EnsemblPlants" id="PNT69510">
    <property type="protein sequence ID" value="PNT69510"/>
    <property type="gene ID" value="BRADI_3g56690v3"/>
</dbReference>
<evidence type="ECO:0000256" key="2">
    <source>
        <dbReference type="ARBA" id="ARBA00038334"/>
    </source>
</evidence>
<name>A0A2K2D5E8_BRADI</name>
<evidence type="ECO:0000256" key="1">
    <source>
        <dbReference type="ARBA" id="ARBA00022801"/>
    </source>
</evidence>
<dbReference type="OrthoDB" id="7130006at2759"/>
<protein>
    <recommendedName>
        <fullName evidence="6">AB hydrolase-1 domain-containing protein</fullName>
    </recommendedName>
</protein>
<dbReference type="Gene3D" id="3.40.50.1820">
    <property type="entry name" value="alpha/beta hydrolase"/>
    <property type="match status" value="1"/>
</dbReference>
<reference evidence="3 4" key="1">
    <citation type="journal article" date="2010" name="Nature">
        <title>Genome sequencing and analysis of the model grass Brachypodium distachyon.</title>
        <authorList>
            <consortium name="International Brachypodium Initiative"/>
        </authorList>
    </citation>
    <scope>NUCLEOTIDE SEQUENCE [LARGE SCALE GENOMIC DNA]</scope>
    <source>
        <strain evidence="3 4">Bd21</strain>
    </source>
</reference>
<gene>
    <name evidence="3" type="ORF">BRADI_3g56690v3</name>
</gene>
<dbReference type="Gramene" id="PNT69510">
    <property type="protein sequence ID" value="PNT69510"/>
    <property type="gene ID" value="BRADI_3g56690v3"/>
</dbReference>
<dbReference type="InterPro" id="IPR000639">
    <property type="entry name" value="Epox_hydrolase-like"/>
</dbReference>
<sequence>MQQIQGADNGVFVVGHDWGALIAWYLCVFRPERVTALVNTSVTFMRSIMIRMGPGFVKPTDYFNSTYGPKFYMCRFQVPGVAEQQFMAANAKHLLKQVLCPCFSHGVACEENMDDDPSSMTLPSWLTEADVDYFGASFEKTGFTGAINYYRNLDRNCELAAPGRTPRWRCQPSSLRGPGTLPTTSQGSRTTCTMGGSRRMCRCWRSWWSSLAPATLCSRRRRRR</sequence>
<accession>A0A2K2D5E8</accession>
<dbReference type="ExpressionAtlas" id="A0A2K2D5E8">
    <property type="expression patterns" value="baseline"/>
</dbReference>
<dbReference type="SUPFAM" id="SSF53474">
    <property type="entry name" value="alpha/beta-Hydrolases"/>
    <property type="match status" value="1"/>
</dbReference>
<dbReference type="InterPro" id="IPR029058">
    <property type="entry name" value="AB_hydrolase_fold"/>
</dbReference>